<dbReference type="PANTHER" id="PTHR31084:SF0">
    <property type="entry name" value="ALPHA-L-FUCOSIDASE 2"/>
    <property type="match status" value="1"/>
</dbReference>
<dbReference type="SUPFAM" id="SSF50370">
    <property type="entry name" value="Ricin B-like lectins"/>
    <property type="match status" value="1"/>
</dbReference>
<reference evidence="3 4" key="1">
    <citation type="submission" date="2019-07" db="EMBL/GenBank/DDBJ databases">
        <title>Genomes of Cafeteria roenbergensis.</title>
        <authorList>
            <person name="Fischer M.G."/>
            <person name="Hackl T."/>
            <person name="Roman M."/>
        </authorList>
    </citation>
    <scope>NUCLEOTIDE SEQUENCE [LARGE SCALE GENOMIC DNA]</scope>
    <source>
        <strain evidence="3 4">BVI</strain>
    </source>
</reference>
<proteinExistence type="predicted"/>
<dbReference type="PROSITE" id="PS50231">
    <property type="entry name" value="RICIN_B_LECTIN"/>
    <property type="match status" value="1"/>
</dbReference>
<evidence type="ECO:0000259" key="2">
    <source>
        <dbReference type="Pfam" id="PF22124"/>
    </source>
</evidence>
<dbReference type="PANTHER" id="PTHR31084">
    <property type="entry name" value="ALPHA-L-FUCOSIDASE 2"/>
    <property type="match status" value="1"/>
</dbReference>
<dbReference type="InterPro" id="IPR012341">
    <property type="entry name" value="6hp_glycosidase-like_sf"/>
</dbReference>
<protein>
    <recommendedName>
        <fullName evidence="2">Glycosyl hydrolase family 95 catalytic domain-containing protein</fullName>
    </recommendedName>
</protein>
<dbReference type="Proteomes" id="UP000323011">
    <property type="component" value="Unassembled WGS sequence"/>
</dbReference>
<dbReference type="GO" id="GO:0005975">
    <property type="term" value="P:carbohydrate metabolic process"/>
    <property type="evidence" value="ECO:0007669"/>
    <property type="project" value="InterPro"/>
</dbReference>
<dbReference type="InterPro" id="IPR008928">
    <property type="entry name" value="6-hairpin_glycosidase_sf"/>
</dbReference>
<accession>A0A5A8CR63</accession>
<gene>
    <name evidence="3" type="ORF">FNF29_02531</name>
</gene>
<dbReference type="SUPFAM" id="SSF48208">
    <property type="entry name" value="Six-hairpin glycosidases"/>
    <property type="match status" value="1"/>
</dbReference>
<dbReference type="EMBL" id="VLTN01000012">
    <property type="protein sequence ID" value="KAA0154311.1"/>
    <property type="molecule type" value="Genomic_DNA"/>
</dbReference>
<feature type="signal peptide" evidence="1">
    <location>
        <begin position="1"/>
        <end position="19"/>
    </location>
</feature>
<dbReference type="GO" id="GO:0004560">
    <property type="term" value="F:alpha-L-fucosidase activity"/>
    <property type="evidence" value="ECO:0007669"/>
    <property type="project" value="TreeGrafter"/>
</dbReference>
<feature type="domain" description="Glycosyl hydrolase family 95 catalytic" evidence="2">
    <location>
        <begin position="318"/>
        <end position="641"/>
    </location>
</feature>
<dbReference type="Gene3D" id="1.50.10.10">
    <property type="match status" value="1"/>
</dbReference>
<dbReference type="Pfam" id="PF22124">
    <property type="entry name" value="Glyco_hydro_95_cat"/>
    <property type="match status" value="1"/>
</dbReference>
<feature type="chain" id="PRO_5023093687" description="Glycosyl hydrolase family 95 catalytic domain-containing protein" evidence="1">
    <location>
        <begin position="20"/>
        <end position="985"/>
    </location>
</feature>
<dbReference type="Gene3D" id="2.80.10.50">
    <property type="match status" value="1"/>
</dbReference>
<organism evidence="3 4">
    <name type="scientific">Cafeteria roenbergensis</name>
    <name type="common">Marine flagellate</name>
    <dbReference type="NCBI Taxonomy" id="33653"/>
    <lineage>
        <taxon>Eukaryota</taxon>
        <taxon>Sar</taxon>
        <taxon>Stramenopiles</taxon>
        <taxon>Bigyra</taxon>
        <taxon>Opalozoa</taxon>
        <taxon>Bicosoecida</taxon>
        <taxon>Cafeteriaceae</taxon>
        <taxon>Cafeteria</taxon>
    </lineage>
</organism>
<sequence>MPARCSVLAVLSGLALARGAVPSSASLAVDFESHLATQDLTWEWTNTSSQRPSLWWDSGFVGNGLLGAYLFEPDPHDHWRIELSRMDVYDDRYSGKNHTGNFVYDTPRLPIGYLRVGLGSGMASASMRISLFRGELTANVSLRSGCSASLTLLANAAFDQHDVMAMSTVWDTAACGPANPLAVQLVAEVAESTWAPRNPDYVPNPPAQVSRVAPPSPAPEQAALVVSVQPHLRGTAHCTALLTVPSAGREDAFVAISPVVSSPREAQFQASTAAARASGAGMAAIRAANAAWWAAFWPRGAFVTTDATWVSSFWAAQWYKFASASRQGRGVMMDLQGPWFVPGTPWPDVHLDMNVQMQHYAPLSANRLDLFQPFLDTFAAAQRAGRLSLNAPAAWHSSAFAVAAAPTGASGLQLIETCYWDHGPNCTTSPPSITGNLLWVAHLAERHFAVSLNRTSAESVLFPLLSAALNFYRFFQLPGPTQPDGRTHLPTTFSPEFPYRGPDTNYDLQLYRWGLLRILQLADAGVGRPSPEERSQWEARLADLAPYPVGPDGLVIAEGVPLNVSHRHFSHLMAVWPLRTMNFSDADGDFALATRSVDHWAGMKGALTGFCRPAMSQMSAQFGRRAAAITNITFLLSDWIKPNTFYSEGANGPCTETPYAAAYALQAAMLSSWNGTQRVFAGVDDGLLPGAAFYGLRGEGAFLVSARRVSNKTRFVAVLSEAGSGLVVEADMPEPWAAQSNATTPVTLERLHPVGPAMLPRYRVHGLPAWSSVVLFPSDDPVSAGDVAIGPAPGCPADFNFWGMKPGGDVPVTLAACGNGSQPGPDQQFRMVPLPAPDGDSSADGTFELRFLGGSPAQEPLCLGTLACGTTDGTGAVLVSCAAAAAARAAPGCKGSPCAAANTAWAWSPSPFANRLRLPYASRQQGQDMCLDVPGAIGPAVDLYSCDNHVGQYLNQEWTFNSSTGAVVSQITRPGWQGTCLTAHG</sequence>
<comment type="caution">
    <text evidence="3">The sequence shown here is derived from an EMBL/GenBank/DDBJ whole genome shotgun (WGS) entry which is preliminary data.</text>
</comment>
<name>A0A5A8CR63_CAFRO</name>
<dbReference type="InterPro" id="IPR054363">
    <property type="entry name" value="GH95_cat"/>
</dbReference>
<dbReference type="InterPro" id="IPR035992">
    <property type="entry name" value="Ricin_B-like_lectins"/>
</dbReference>
<keyword evidence="4" id="KW-1185">Reference proteome</keyword>
<evidence type="ECO:0000256" key="1">
    <source>
        <dbReference type="SAM" id="SignalP"/>
    </source>
</evidence>
<evidence type="ECO:0000313" key="4">
    <source>
        <dbReference type="Proteomes" id="UP000323011"/>
    </source>
</evidence>
<dbReference type="AlphaFoldDB" id="A0A5A8CR63"/>
<evidence type="ECO:0000313" key="3">
    <source>
        <dbReference type="EMBL" id="KAA0154311.1"/>
    </source>
</evidence>
<keyword evidence="1" id="KW-0732">Signal</keyword>